<organism evidence="6 7">
    <name type="scientific">Accipiter nisus</name>
    <name type="common">Eurasian sparrowhawk</name>
    <dbReference type="NCBI Taxonomy" id="211598"/>
    <lineage>
        <taxon>Eukaryota</taxon>
        <taxon>Metazoa</taxon>
        <taxon>Chordata</taxon>
        <taxon>Craniata</taxon>
        <taxon>Vertebrata</taxon>
        <taxon>Euteleostomi</taxon>
        <taxon>Archelosauria</taxon>
        <taxon>Archosauria</taxon>
        <taxon>Dinosauria</taxon>
        <taxon>Saurischia</taxon>
        <taxon>Theropoda</taxon>
        <taxon>Coelurosauria</taxon>
        <taxon>Aves</taxon>
        <taxon>Neognathae</taxon>
        <taxon>Neoaves</taxon>
        <taxon>Telluraves</taxon>
        <taxon>Accipitrimorphae</taxon>
        <taxon>Accipitriformes</taxon>
        <taxon>Accipitridae</taxon>
        <taxon>Accipitrinae</taxon>
        <taxon>Accipiter</taxon>
    </lineage>
</organism>
<keyword evidence="1" id="KW-0479">Metal-binding</keyword>
<dbReference type="PANTHER" id="PTHR21402:SF5">
    <property type="entry name" value="GAMETOCYTE SPECIFIC FACTOR 1"/>
    <property type="match status" value="1"/>
</dbReference>
<evidence type="ECO:0000256" key="2">
    <source>
        <dbReference type="ARBA" id="ARBA00022771"/>
    </source>
</evidence>
<feature type="compositionally biased region" description="Low complexity" evidence="4">
    <location>
        <begin position="185"/>
        <end position="198"/>
    </location>
</feature>
<evidence type="ECO:0000256" key="3">
    <source>
        <dbReference type="ARBA" id="ARBA00022833"/>
    </source>
</evidence>
<dbReference type="PANTHER" id="PTHR21402">
    <property type="entry name" value="GAMETOCYTE SPECIFIC FACTOR 1-RELATED"/>
    <property type="match status" value="1"/>
</dbReference>
<evidence type="ECO:0000313" key="7">
    <source>
        <dbReference type="Proteomes" id="UP000694541"/>
    </source>
</evidence>
<dbReference type="InterPro" id="IPR036236">
    <property type="entry name" value="Znf_C2H2_sf"/>
</dbReference>
<name>A0A8B9N4S9_9AVES</name>
<keyword evidence="7" id="KW-1185">Reference proteome</keyword>
<evidence type="ECO:0000256" key="4">
    <source>
        <dbReference type="SAM" id="MobiDB-lite"/>
    </source>
</evidence>
<evidence type="ECO:0000256" key="1">
    <source>
        <dbReference type="ARBA" id="ARBA00022723"/>
    </source>
</evidence>
<protein>
    <recommendedName>
        <fullName evidence="5">CHHC U11-48K-type domain-containing protein</fullName>
    </recommendedName>
</protein>
<dbReference type="GO" id="GO:0008270">
    <property type="term" value="F:zinc ion binding"/>
    <property type="evidence" value="ECO:0007669"/>
    <property type="project" value="UniProtKB-KW"/>
</dbReference>
<proteinExistence type="predicted"/>
<feature type="domain" description="CHHC U11-48K-type" evidence="5">
    <location>
        <begin position="50"/>
        <end position="77"/>
    </location>
</feature>
<dbReference type="Pfam" id="PF05253">
    <property type="entry name" value="zf-U11-48K"/>
    <property type="match status" value="2"/>
</dbReference>
<feature type="domain" description="CHHC U11-48K-type" evidence="5">
    <location>
        <begin position="84"/>
        <end position="111"/>
    </location>
</feature>
<dbReference type="InterPro" id="IPR022776">
    <property type="entry name" value="TRM13/UPF0224_CHHC_Znf_dom"/>
</dbReference>
<keyword evidence="3" id="KW-0862">Zinc</keyword>
<evidence type="ECO:0000313" key="6">
    <source>
        <dbReference type="Ensembl" id="ENSANIP00000018917.1"/>
    </source>
</evidence>
<dbReference type="PROSITE" id="PS51800">
    <property type="entry name" value="ZF_CHHC_U11_48K"/>
    <property type="match status" value="2"/>
</dbReference>
<evidence type="ECO:0000259" key="5">
    <source>
        <dbReference type="PROSITE" id="PS51800"/>
    </source>
</evidence>
<reference evidence="6" key="1">
    <citation type="submission" date="2025-08" db="UniProtKB">
        <authorList>
            <consortium name="Ensembl"/>
        </authorList>
    </citation>
    <scope>IDENTIFICATION</scope>
</reference>
<dbReference type="InterPro" id="IPR051591">
    <property type="entry name" value="UPF0224_FAM112_RNA_Proc"/>
</dbReference>
<reference evidence="6" key="2">
    <citation type="submission" date="2025-09" db="UniProtKB">
        <authorList>
            <consortium name="Ensembl"/>
        </authorList>
    </citation>
    <scope>IDENTIFICATION</scope>
</reference>
<keyword evidence="2" id="KW-0863">Zinc-finger</keyword>
<dbReference type="SUPFAM" id="SSF57667">
    <property type="entry name" value="beta-beta-alpha zinc fingers"/>
    <property type="match status" value="1"/>
</dbReference>
<dbReference type="Ensembl" id="ENSANIT00000019552.1">
    <property type="protein sequence ID" value="ENSANIP00000018917.1"/>
    <property type="gene ID" value="ENSANIG00000012865.1"/>
</dbReference>
<dbReference type="Proteomes" id="UP000694541">
    <property type="component" value="Unplaced"/>
</dbReference>
<dbReference type="AlphaFoldDB" id="A0A8B9N4S9"/>
<sequence>MATAERGSPRRPRRKSGPVAVVTRRRVRPVGSLLGRAAAALGPAMDGEELVPCPYDKSHLIRVSRLPYHLVKCQRNNPQVARTLATCPFNARHRVSQGKLQSHIASCPDKRQTDLPHEMDRSLGKRMKQPEVPTAWQPPPCQEDWDAELEDLEDRPPFIFNVRENNLLLPRDSSAPAAPTSWSQGRGATGRPAAGAERWSQEGPRTVAAGPGQCPSLPQD</sequence>
<feature type="region of interest" description="Disordered" evidence="4">
    <location>
        <begin position="170"/>
        <end position="220"/>
    </location>
</feature>
<accession>A0A8B9N4S9</accession>